<reference evidence="2 3" key="1">
    <citation type="submission" date="2023-11" db="EMBL/GenBank/DDBJ databases">
        <title>Halocaridina rubra genome assembly.</title>
        <authorList>
            <person name="Smith C."/>
        </authorList>
    </citation>
    <scope>NUCLEOTIDE SEQUENCE [LARGE SCALE GENOMIC DNA]</scope>
    <source>
        <strain evidence="2">EP-1</strain>
        <tissue evidence="2">Whole</tissue>
    </source>
</reference>
<dbReference type="AlphaFoldDB" id="A0AAN8WF73"/>
<feature type="chain" id="PRO_5042863273" evidence="1">
    <location>
        <begin position="17"/>
        <end position="137"/>
    </location>
</feature>
<keyword evidence="1" id="KW-0732">Signal</keyword>
<dbReference type="PROSITE" id="PS51257">
    <property type="entry name" value="PROKAR_LIPOPROTEIN"/>
    <property type="match status" value="1"/>
</dbReference>
<dbReference type="Proteomes" id="UP001381693">
    <property type="component" value="Unassembled WGS sequence"/>
</dbReference>
<gene>
    <name evidence="2" type="ORF">SK128_026173</name>
</gene>
<evidence type="ECO:0000256" key="1">
    <source>
        <dbReference type="SAM" id="SignalP"/>
    </source>
</evidence>
<organism evidence="2 3">
    <name type="scientific">Halocaridina rubra</name>
    <name type="common">Hawaiian red shrimp</name>
    <dbReference type="NCBI Taxonomy" id="373956"/>
    <lineage>
        <taxon>Eukaryota</taxon>
        <taxon>Metazoa</taxon>
        <taxon>Ecdysozoa</taxon>
        <taxon>Arthropoda</taxon>
        <taxon>Crustacea</taxon>
        <taxon>Multicrustacea</taxon>
        <taxon>Malacostraca</taxon>
        <taxon>Eumalacostraca</taxon>
        <taxon>Eucarida</taxon>
        <taxon>Decapoda</taxon>
        <taxon>Pleocyemata</taxon>
        <taxon>Caridea</taxon>
        <taxon>Atyoidea</taxon>
        <taxon>Atyidae</taxon>
        <taxon>Halocaridina</taxon>
    </lineage>
</organism>
<proteinExistence type="predicted"/>
<evidence type="ECO:0000313" key="2">
    <source>
        <dbReference type="EMBL" id="KAK7063168.1"/>
    </source>
</evidence>
<dbReference type="EMBL" id="JAXCGZ010020920">
    <property type="protein sequence ID" value="KAK7063168.1"/>
    <property type="molecule type" value="Genomic_DNA"/>
</dbReference>
<evidence type="ECO:0000313" key="3">
    <source>
        <dbReference type="Proteomes" id="UP001381693"/>
    </source>
</evidence>
<comment type="caution">
    <text evidence="2">The sequence shown here is derived from an EMBL/GenBank/DDBJ whole genome shotgun (WGS) entry which is preliminary data.</text>
</comment>
<name>A0AAN8WF73_HALRR</name>
<keyword evidence="3" id="KW-1185">Reference proteome</keyword>
<protein>
    <submittedName>
        <fullName evidence="2">Uncharacterized protein</fullName>
    </submittedName>
</protein>
<accession>A0AAN8WF73</accession>
<sequence length="137" mass="15277">MKVIVILLSLMGLACAQDPKECFCGMFVSVNMAELEVHRLPAIDLDSCDDQGDCKIGCIREWEYVFNNGGLNFVAPGHNRTIGEESCRTLAFQHQHPNLAPHEVYGYYNVCQGPWVYDGETSREPLCCVEGVYPGQC</sequence>
<feature type="signal peptide" evidence="1">
    <location>
        <begin position="1"/>
        <end position="16"/>
    </location>
</feature>